<gene>
    <name evidence="1" type="ORF">FEM41_17215</name>
</gene>
<evidence type="ECO:0000313" key="2">
    <source>
        <dbReference type="Proteomes" id="UP000302163"/>
    </source>
</evidence>
<dbReference type="Pfam" id="PF13811">
    <property type="entry name" value="DUF4186"/>
    <property type="match status" value="1"/>
</dbReference>
<keyword evidence="2" id="KW-1185">Reference proteome</keyword>
<organism evidence="1 2">
    <name type="scientific">Jejubacter calystegiae</name>
    <dbReference type="NCBI Taxonomy" id="2579935"/>
    <lineage>
        <taxon>Bacteria</taxon>
        <taxon>Pseudomonadati</taxon>
        <taxon>Pseudomonadota</taxon>
        <taxon>Gammaproteobacteria</taxon>
        <taxon>Enterobacterales</taxon>
        <taxon>Enterobacteriaceae</taxon>
        <taxon>Jejubacter</taxon>
    </lineage>
</organism>
<dbReference type="Proteomes" id="UP000302163">
    <property type="component" value="Chromosome"/>
</dbReference>
<dbReference type="RefSeq" id="WP_138097420.1">
    <property type="nucleotide sequence ID" value="NZ_CP040428.1"/>
</dbReference>
<dbReference type="EMBL" id="CP040428">
    <property type="protein sequence ID" value="QCT21264.1"/>
    <property type="molecule type" value="Genomic_DNA"/>
</dbReference>
<dbReference type="AlphaFoldDB" id="A0A4P8YNF0"/>
<sequence>MKNTDALFERLSRSRFRSRFRLGPKERQYCLDKGAPVIERHAIDFIATRLAPAQPPNDGKQTPMRGHPVFIAQHATATCCRGCLAKWHGIAAGQALNDEQQRYILAVIWRWLVTQMN</sequence>
<name>A0A4P8YNF0_9ENTR</name>
<dbReference type="InterPro" id="IPR020378">
    <property type="entry name" value="DUF4186"/>
</dbReference>
<protein>
    <submittedName>
        <fullName evidence="1">DUF4186 domain-containing protein</fullName>
    </submittedName>
</protein>
<dbReference type="OrthoDB" id="3781311at2"/>
<dbReference type="KEGG" id="izh:FEM41_17215"/>
<evidence type="ECO:0000313" key="1">
    <source>
        <dbReference type="EMBL" id="QCT21264.1"/>
    </source>
</evidence>
<reference evidence="1 2" key="1">
    <citation type="submission" date="2019-05" db="EMBL/GenBank/DDBJ databases">
        <title>Complete genome sequence of Izhakiella calystegiae KSNA2, an endophyte isolated from beach morning glory (Calystegia soldanella).</title>
        <authorList>
            <person name="Jiang L."/>
            <person name="Jeong J.C."/>
            <person name="Kim C.Y."/>
            <person name="Kim D.H."/>
            <person name="Kim S.W."/>
            <person name="Lee j."/>
        </authorList>
    </citation>
    <scope>NUCLEOTIDE SEQUENCE [LARGE SCALE GENOMIC DNA]</scope>
    <source>
        <strain evidence="1 2">KSNA2</strain>
    </source>
</reference>
<accession>A0A4P8YNF0</accession>
<proteinExistence type="predicted"/>